<evidence type="ECO:0000313" key="13">
    <source>
        <dbReference type="Proteomes" id="UP000515129"/>
    </source>
</evidence>
<evidence type="ECO:0000259" key="12">
    <source>
        <dbReference type="PROSITE" id="PS51319"/>
    </source>
</evidence>
<dbReference type="PANTHER" id="PTHR15201:SF1">
    <property type="entry name" value="MEDIATOR OF RNA POLYMERASE II TRANSCRIPTION SUBUNIT 26"/>
    <property type="match status" value="1"/>
</dbReference>
<evidence type="ECO:0000256" key="7">
    <source>
        <dbReference type="ARBA" id="ARBA00023242"/>
    </source>
</evidence>
<dbReference type="Pfam" id="PF08711">
    <property type="entry name" value="Med26"/>
    <property type="match status" value="1"/>
</dbReference>
<dbReference type="CDD" id="cd00183">
    <property type="entry name" value="TFIIS_I"/>
    <property type="match status" value="1"/>
</dbReference>
<evidence type="ECO:0000256" key="2">
    <source>
        <dbReference type="ARBA" id="ARBA00009681"/>
    </source>
</evidence>
<evidence type="ECO:0000313" key="14">
    <source>
        <dbReference type="RefSeq" id="XP_026098308.1"/>
    </source>
</evidence>
<dbReference type="InterPro" id="IPR031416">
    <property type="entry name" value="Med26_C"/>
</dbReference>
<evidence type="ECO:0000256" key="10">
    <source>
        <dbReference type="PROSITE-ProRule" id="PRU00649"/>
    </source>
</evidence>
<dbReference type="GO" id="GO:0006357">
    <property type="term" value="P:regulation of transcription by RNA polymerase II"/>
    <property type="evidence" value="ECO:0007669"/>
    <property type="project" value="InterPro"/>
</dbReference>
<keyword evidence="13" id="KW-1185">Reference proteome</keyword>
<dbReference type="GeneID" id="113069424"/>
<dbReference type="RefSeq" id="XP_026098308.1">
    <property type="nucleotide sequence ID" value="XM_026242523.1"/>
</dbReference>
<feature type="region of interest" description="Disordered" evidence="11">
    <location>
        <begin position="270"/>
        <end position="289"/>
    </location>
</feature>
<dbReference type="OrthoDB" id="550309at2759"/>
<dbReference type="InterPro" id="IPR003617">
    <property type="entry name" value="TFIIS/CRSP70_N_sub"/>
</dbReference>
<dbReference type="InterPro" id="IPR035441">
    <property type="entry name" value="TFIIS/LEDGF_dom_sf"/>
</dbReference>
<keyword evidence="5" id="KW-0010">Activator</keyword>
<evidence type="ECO:0000256" key="11">
    <source>
        <dbReference type="SAM" id="MobiDB-lite"/>
    </source>
</evidence>
<dbReference type="GO" id="GO:0003712">
    <property type="term" value="F:transcription coregulator activity"/>
    <property type="evidence" value="ECO:0007669"/>
    <property type="project" value="TreeGrafter"/>
</dbReference>
<keyword evidence="4" id="KW-0805">Transcription regulation</keyword>
<feature type="domain" description="TFIIS N-terminal" evidence="12">
    <location>
        <begin position="10"/>
        <end position="87"/>
    </location>
</feature>
<dbReference type="InterPro" id="IPR042376">
    <property type="entry name" value="MED26"/>
</dbReference>
<dbReference type="SMART" id="SM00509">
    <property type="entry name" value="TFS2N"/>
    <property type="match status" value="1"/>
</dbReference>
<organism evidence="13 14">
    <name type="scientific">Carassius auratus</name>
    <name type="common">Goldfish</name>
    <dbReference type="NCBI Taxonomy" id="7957"/>
    <lineage>
        <taxon>Eukaryota</taxon>
        <taxon>Metazoa</taxon>
        <taxon>Chordata</taxon>
        <taxon>Craniata</taxon>
        <taxon>Vertebrata</taxon>
        <taxon>Euteleostomi</taxon>
        <taxon>Actinopterygii</taxon>
        <taxon>Neopterygii</taxon>
        <taxon>Teleostei</taxon>
        <taxon>Ostariophysi</taxon>
        <taxon>Cypriniformes</taxon>
        <taxon>Cyprinidae</taxon>
        <taxon>Cyprininae</taxon>
        <taxon>Carassius</taxon>
    </lineage>
</organism>
<evidence type="ECO:0000256" key="3">
    <source>
        <dbReference type="ARBA" id="ARBA00019686"/>
    </source>
</evidence>
<keyword evidence="7 10" id="KW-0539">Nucleus</keyword>
<evidence type="ECO:0000256" key="8">
    <source>
        <dbReference type="ARBA" id="ARBA00030125"/>
    </source>
</evidence>
<comment type="similarity">
    <text evidence="2">Belongs to the Mediator complex subunit 26 family.</text>
</comment>
<sequence length="464" mass="52541">MKRASSRPHQLKEQLLQAIDGQNSIQNTMAVLDVICCLEKYPMTKEVLVETRLGKLINDVRKRITDEDLVKRLKNLIRRWQGLVEVHEVTAKELSSFADNLTSAECIPGSTQTLPENDSRTLFHSTTGERTGSVPDKTIKYPNSFRKSKIPVRAIKPYSSSIQHLQQSTSWRTSLSSHHSLNTIIKDQHKLERNTASVSHSNEKHFLVAKEPAQSTSITSDLPNPSIQDSSIKLQQPSDLLNILKPASLNSDLDEVSSTVTDTNIKGCEEKTRKKQQNSHTVKLDGEDGTKAAQLQAGKLAYSTHSQKIKPVSSITFTEECKRSTGSGIQDLKNSLRSIQQTNWREMPQSKMIQNSLLISEKSTMSFSVGESIKQQIKKNSKECRTPHGFIPAFPVTDLPGVSREVTERDLVRLRSQRWHGVNGCYDDQNIWYDWTQSITLDPYRDGRKFNIMPYVCIDYRQSF</sequence>
<dbReference type="Pfam" id="PF15693">
    <property type="entry name" value="Med26_C"/>
    <property type="match status" value="1"/>
</dbReference>
<dbReference type="AlphaFoldDB" id="A0A6P6MPH1"/>
<dbReference type="GO" id="GO:0016592">
    <property type="term" value="C:mediator complex"/>
    <property type="evidence" value="ECO:0007669"/>
    <property type="project" value="InterPro"/>
</dbReference>
<dbReference type="InterPro" id="IPR017923">
    <property type="entry name" value="TFIIS_N"/>
</dbReference>
<accession>A0A6P6MPH1</accession>
<evidence type="ECO:0000256" key="6">
    <source>
        <dbReference type="ARBA" id="ARBA00023163"/>
    </source>
</evidence>
<dbReference type="PANTHER" id="PTHR15201">
    <property type="entry name" value="CRSP70"/>
    <property type="match status" value="1"/>
</dbReference>
<evidence type="ECO:0000256" key="9">
    <source>
        <dbReference type="ARBA" id="ARBA00031968"/>
    </source>
</evidence>
<comment type="subcellular location">
    <subcellularLocation>
        <location evidence="1 10">Nucleus</location>
    </subcellularLocation>
</comment>
<keyword evidence="6" id="KW-0804">Transcription</keyword>
<protein>
    <recommendedName>
        <fullName evidence="3">Mediator of RNA polymerase II transcription subunit 26</fullName>
    </recommendedName>
    <alternativeName>
        <fullName evidence="8">Cofactor required for Sp1 transcriptional activation subunit 7</fullName>
    </alternativeName>
    <alternativeName>
        <fullName evidence="9">Mediator complex subunit 26</fullName>
    </alternativeName>
</protein>
<dbReference type="KEGG" id="caua:113069424"/>
<evidence type="ECO:0000256" key="4">
    <source>
        <dbReference type="ARBA" id="ARBA00023015"/>
    </source>
</evidence>
<dbReference type="Gene3D" id="1.20.930.10">
    <property type="entry name" value="Conserved domain common to transcription factors TFIIS, elongin A, CRSP70"/>
    <property type="match status" value="1"/>
</dbReference>
<dbReference type="PROSITE" id="PS51319">
    <property type="entry name" value="TFIIS_N"/>
    <property type="match status" value="1"/>
</dbReference>
<name>A0A6P6MPH1_CARAU</name>
<evidence type="ECO:0000256" key="1">
    <source>
        <dbReference type="ARBA" id="ARBA00004123"/>
    </source>
</evidence>
<proteinExistence type="inferred from homology"/>
<dbReference type="SUPFAM" id="SSF47676">
    <property type="entry name" value="Conserved domain common to transcription factors TFIIS, elongin A, CRSP70"/>
    <property type="match status" value="1"/>
</dbReference>
<gene>
    <name evidence="14" type="primary">LOC113069424</name>
</gene>
<dbReference type="GO" id="GO:0070847">
    <property type="term" value="C:core mediator complex"/>
    <property type="evidence" value="ECO:0007669"/>
    <property type="project" value="TreeGrafter"/>
</dbReference>
<reference evidence="14" key="1">
    <citation type="submission" date="2025-08" db="UniProtKB">
        <authorList>
            <consortium name="RefSeq"/>
        </authorList>
    </citation>
    <scope>IDENTIFICATION</scope>
    <source>
        <strain evidence="14">Wakin</strain>
        <tissue evidence="14">Muscle</tissue>
    </source>
</reference>
<evidence type="ECO:0000256" key="5">
    <source>
        <dbReference type="ARBA" id="ARBA00023159"/>
    </source>
</evidence>
<dbReference type="Proteomes" id="UP000515129">
    <property type="component" value="Unplaced"/>
</dbReference>
<dbReference type="GO" id="GO:0010628">
    <property type="term" value="P:positive regulation of gene expression"/>
    <property type="evidence" value="ECO:0007669"/>
    <property type="project" value="TreeGrafter"/>
</dbReference>